<evidence type="ECO:0000313" key="5">
    <source>
        <dbReference type="Proteomes" id="UP000252415"/>
    </source>
</evidence>
<dbReference type="Gene3D" id="3.40.50.720">
    <property type="entry name" value="NAD(P)-binding Rossmann-like Domain"/>
    <property type="match status" value="1"/>
</dbReference>
<feature type="domain" description="Gfo/Idh/MocA-like oxidoreductase N-terminal" evidence="2">
    <location>
        <begin position="3"/>
        <end position="135"/>
    </location>
</feature>
<dbReference type="PANTHER" id="PTHR43818:SF11">
    <property type="entry name" value="BCDNA.GH03377"/>
    <property type="match status" value="1"/>
</dbReference>
<organism evidence="4 5">
    <name type="scientific">Paenibacillus prosopidis</name>
    <dbReference type="NCBI Taxonomy" id="630520"/>
    <lineage>
        <taxon>Bacteria</taxon>
        <taxon>Bacillati</taxon>
        <taxon>Bacillota</taxon>
        <taxon>Bacilli</taxon>
        <taxon>Bacillales</taxon>
        <taxon>Paenibacillaceae</taxon>
        <taxon>Paenibacillus</taxon>
    </lineage>
</organism>
<evidence type="ECO:0000259" key="2">
    <source>
        <dbReference type="Pfam" id="PF01408"/>
    </source>
</evidence>
<accession>A0A368W8Q5</accession>
<comment type="caution">
    <text evidence="4">The sequence shown here is derived from an EMBL/GenBank/DDBJ whole genome shotgun (WGS) entry which is preliminary data.</text>
</comment>
<dbReference type="InterPro" id="IPR050463">
    <property type="entry name" value="Gfo/Idh/MocA_oxidrdct_glycsds"/>
</dbReference>
<dbReference type="GO" id="GO:0016491">
    <property type="term" value="F:oxidoreductase activity"/>
    <property type="evidence" value="ECO:0007669"/>
    <property type="project" value="UniProtKB-KW"/>
</dbReference>
<proteinExistence type="predicted"/>
<dbReference type="InterPro" id="IPR055170">
    <property type="entry name" value="GFO_IDH_MocA-like_dom"/>
</dbReference>
<dbReference type="SUPFAM" id="SSF51735">
    <property type="entry name" value="NAD(P)-binding Rossmann-fold domains"/>
    <property type="match status" value="1"/>
</dbReference>
<dbReference type="InterPro" id="IPR000683">
    <property type="entry name" value="Gfo/Idh/MocA-like_OxRdtase_N"/>
</dbReference>
<evidence type="ECO:0000313" key="4">
    <source>
        <dbReference type="EMBL" id="RCW49019.1"/>
    </source>
</evidence>
<dbReference type="OrthoDB" id="9815825at2"/>
<feature type="domain" description="GFO/IDH/MocA-like oxidoreductase" evidence="3">
    <location>
        <begin position="144"/>
        <end position="261"/>
    </location>
</feature>
<dbReference type="Gene3D" id="3.30.360.10">
    <property type="entry name" value="Dihydrodipicolinate Reductase, domain 2"/>
    <property type="match status" value="1"/>
</dbReference>
<dbReference type="AlphaFoldDB" id="A0A368W8Q5"/>
<gene>
    <name evidence="4" type="ORF">DFP97_105204</name>
</gene>
<dbReference type="SUPFAM" id="SSF55347">
    <property type="entry name" value="Glyceraldehyde-3-phosphate dehydrogenase-like, C-terminal domain"/>
    <property type="match status" value="1"/>
</dbReference>
<dbReference type="InterPro" id="IPR036291">
    <property type="entry name" value="NAD(P)-bd_dom_sf"/>
</dbReference>
<keyword evidence="1" id="KW-0560">Oxidoreductase</keyword>
<dbReference type="RefSeq" id="WP_114379765.1">
    <property type="nucleotide sequence ID" value="NZ_QPJD01000005.1"/>
</dbReference>
<keyword evidence="5" id="KW-1185">Reference proteome</keyword>
<sequence>MLKAGLIGFGFMGRMHFDNYVRLAAEGYPVQLTAICDIRIEELKQGKAEGNIATEQDLYDLSPYRLYDDIANMLANEQLDMVDITIPTHLHADLTCELLERGLHVLCEKPVARNSADGLRMVETAKRTGNKLMIGQCLRFWPAYEYLKACVEDGRYGQVKGAYFYRGSGAPKGWFLNGELSGGCLLDMHIHDTDIVHWLFGKPDQVSSLGRNVIPGSGYDIVSTNYSYKDGKVVNAQADWTLEGDYGFAMTYRVNFERGNLVFENNQLKVNPHDGPGFIAELAPDMGYYRQIRYFTDAVIHNKPIVVCTPESAVGTLEIIEAEIHSADNGGAWVELASVVKEEEGSAGPR</sequence>
<dbReference type="Pfam" id="PF22725">
    <property type="entry name" value="GFO_IDH_MocA_C3"/>
    <property type="match status" value="1"/>
</dbReference>
<evidence type="ECO:0000256" key="1">
    <source>
        <dbReference type="ARBA" id="ARBA00023002"/>
    </source>
</evidence>
<reference evidence="4 5" key="1">
    <citation type="submission" date="2018-07" db="EMBL/GenBank/DDBJ databases">
        <title>Genomic Encyclopedia of Type Strains, Phase III (KMG-III): the genomes of soil and plant-associated and newly described type strains.</title>
        <authorList>
            <person name="Whitman W."/>
        </authorList>
    </citation>
    <scope>NUCLEOTIDE SEQUENCE [LARGE SCALE GENOMIC DNA]</scope>
    <source>
        <strain evidence="4 5">CECT 7506</strain>
    </source>
</reference>
<evidence type="ECO:0000259" key="3">
    <source>
        <dbReference type="Pfam" id="PF22725"/>
    </source>
</evidence>
<dbReference type="Pfam" id="PF01408">
    <property type="entry name" value="GFO_IDH_MocA"/>
    <property type="match status" value="1"/>
</dbReference>
<dbReference type="GO" id="GO:0000166">
    <property type="term" value="F:nucleotide binding"/>
    <property type="evidence" value="ECO:0007669"/>
    <property type="project" value="InterPro"/>
</dbReference>
<protein>
    <submittedName>
        <fullName evidence="4">Putative dehydrogenase</fullName>
    </submittedName>
</protein>
<dbReference type="EMBL" id="QPJD01000005">
    <property type="protein sequence ID" value="RCW49019.1"/>
    <property type="molecule type" value="Genomic_DNA"/>
</dbReference>
<dbReference type="PANTHER" id="PTHR43818">
    <property type="entry name" value="BCDNA.GH03377"/>
    <property type="match status" value="1"/>
</dbReference>
<name>A0A368W8Q5_9BACL</name>
<dbReference type="Proteomes" id="UP000252415">
    <property type="component" value="Unassembled WGS sequence"/>
</dbReference>